<evidence type="ECO:0000313" key="2">
    <source>
        <dbReference type="EMBL" id="MDR9895405.1"/>
    </source>
</evidence>
<proteinExistence type="predicted"/>
<reference evidence="3" key="1">
    <citation type="journal article" date="2021" name="Science">
        <title>Hunting the eagle killer: A cyanobacterial neurotoxin causes vacuolar myelinopathy.</title>
        <authorList>
            <person name="Breinlinger S."/>
            <person name="Phillips T.J."/>
            <person name="Haram B.N."/>
            <person name="Mares J."/>
            <person name="Martinez Yerena J.A."/>
            <person name="Hrouzek P."/>
            <person name="Sobotka R."/>
            <person name="Henderson W.M."/>
            <person name="Schmieder P."/>
            <person name="Williams S.M."/>
            <person name="Lauderdale J.D."/>
            <person name="Wilde H.D."/>
            <person name="Gerrin W."/>
            <person name="Kust A."/>
            <person name="Washington J.W."/>
            <person name="Wagner C."/>
            <person name="Geier B."/>
            <person name="Liebeke M."/>
            <person name="Enke H."/>
            <person name="Niedermeyer T.H.J."/>
            <person name="Wilde S.B."/>
        </authorList>
    </citation>
    <scope>NUCLEOTIDE SEQUENCE [LARGE SCALE GENOMIC DNA]</scope>
    <source>
        <strain evidence="3">Thurmond2011</strain>
    </source>
</reference>
<dbReference type="RefSeq" id="WP_208343949.1">
    <property type="nucleotide sequence ID" value="NZ_CAWQFN010000422.1"/>
</dbReference>
<gene>
    <name evidence="2" type="ORF">G7B40_012620</name>
</gene>
<evidence type="ECO:0000313" key="3">
    <source>
        <dbReference type="Proteomes" id="UP000667802"/>
    </source>
</evidence>
<evidence type="ECO:0000259" key="1">
    <source>
        <dbReference type="Pfam" id="PF01850"/>
    </source>
</evidence>
<organism evidence="2 3">
    <name type="scientific">Aetokthonos hydrillicola Thurmond2011</name>
    <dbReference type="NCBI Taxonomy" id="2712845"/>
    <lineage>
        <taxon>Bacteria</taxon>
        <taxon>Bacillati</taxon>
        <taxon>Cyanobacteriota</taxon>
        <taxon>Cyanophyceae</taxon>
        <taxon>Nostocales</taxon>
        <taxon>Hapalosiphonaceae</taxon>
        <taxon>Aetokthonos</taxon>
    </lineage>
</organism>
<protein>
    <submittedName>
        <fullName evidence="2">Type II toxin-antitoxin system VapC family toxin</fullName>
    </submittedName>
</protein>
<dbReference type="InterPro" id="IPR002716">
    <property type="entry name" value="PIN_dom"/>
</dbReference>
<dbReference type="CDD" id="cd18687">
    <property type="entry name" value="PIN_VapC-like"/>
    <property type="match status" value="1"/>
</dbReference>
<accession>A0AAP5I637</accession>
<comment type="caution">
    <text evidence="2">The sequence shown here is derived from an EMBL/GenBank/DDBJ whole genome shotgun (WGS) entry which is preliminary data.</text>
</comment>
<feature type="domain" description="PIN" evidence="1">
    <location>
        <begin position="6"/>
        <end position="119"/>
    </location>
</feature>
<dbReference type="EMBL" id="JAALHA020000004">
    <property type="protein sequence ID" value="MDR9895405.1"/>
    <property type="molecule type" value="Genomic_DNA"/>
</dbReference>
<dbReference type="Gene3D" id="3.40.50.1010">
    <property type="entry name" value="5'-nuclease"/>
    <property type="match status" value="1"/>
</dbReference>
<dbReference type="InterPro" id="IPR029060">
    <property type="entry name" value="PIN-like_dom_sf"/>
</dbReference>
<name>A0AAP5I637_9CYAN</name>
<dbReference type="Pfam" id="PF01850">
    <property type="entry name" value="PIN"/>
    <property type="match status" value="1"/>
</dbReference>
<keyword evidence="3" id="KW-1185">Reference proteome</keyword>
<dbReference type="Proteomes" id="UP000667802">
    <property type="component" value="Unassembled WGS sequence"/>
</dbReference>
<dbReference type="SUPFAM" id="SSF88723">
    <property type="entry name" value="PIN domain-like"/>
    <property type="match status" value="1"/>
</dbReference>
<dbReference type="AlphaFoldDB" id="A0AAP5I637"/>
<sequence>MSETVYIETSVIGYLTVRPSNNLILMANASATRSWWDTRALQFTLYISQVVLDEVARGDAEIASRRLEMLCNFPLLQVNEAVKDLASQFLTKSNLPPKAADDALHIALATVYNLDYLLTWNCKHIANAQIQKKLAQISNVAGYELPTICTPYELMGE</sequence>